<dbReference type="InterPro" id="IPR004182">
    <property type="entry name" value="GRAM"/>
</dbReference>
<sequence>MSTISQPTFIELENIPNPSLKQKLITSVLYGVIFAILQVALSLASKSIEYYLLSGLFFGIFMGFANPYLSRLFRSKKSNGDERAEGIYFNETEKILVKGAVNLFKNNLGAGGEMYLTTERLIFTSPKLRFNNDVLELPLSSIENVESKKGNWLVNEVFTVRIPNKEYQFVSFNKDVWVTEIRKQLGS</sequence>
<comment type="caution">
    <text evidence="3">The sequence shown here is derived from an EMBL/GenBank/DDBJ whole genome shotgun (WGS) entry which is preliminary data.</text>
</comment>
<name>A0A150X5N4_9BACT</name>
<feature type="transmembrane region" description="Helical" evidence="1">
    <location>
        <begin position="50"/>
        <end position="69"/>
    </location>
</feature>
<organism evidence="3 4">
    <name type="scientific">Roseivirga spongicola</name>
    <dbReference type="NCBI Taxonomy" id="333140"/>
    <lineage>
        <taxon>Bacteria</taxon>
        <taxon>Pseudomonadati</taxon>
        <taxon>Bacteroidota</taxon>
        <taxon>Cytophagia</taxon>
        <taxon>Cytophagales</taxon>
        <taxon>Roseivirgaceae</taxon>
        <taxon>Roseivirga</taxon>
    </lineage>
</organism>
<keyword evidence="1" id="KW-1133">Transmembrane helix</keyword>
<accession>A0A150X5N4</accession>
<dbReference type="RefSeq" id="WP_068223342.1">
    <property type="nucleotide sequence ID" value="NZ_LRPC01000028.1"/>
</dbReference>
<dbReference type="Gene3D" id="2.30.29.30">
    <property type="entry name" value="Pleckstrin-homology domain (PH domain)/Phosphotyrosine-binding domain (PTB)"/>
    <property type="match status" value="1"/>
</dbReference>
<proteinExistence type="predicted"/>
<keyword evidence="1" id="KW-0472">Membrane</keyword>
<evidence type="ECO:0000259" key="2">
    <source>
        <dbReference type="Pfam" id="PF02893"/>
    </source>
</evidence>
<dbReference type="Proteomes" id="UP000075606">
    <property type="component" value="Unassembled WGS sequence"/>
</dbReference>
<evidence type="ECO:0000256" key="1">
    <source>
        <dbReference type="SAM" id="Phobius"/>
    </source>
</evidence>
<dbReference type="EMBL" id="LRPC01000028">
    <property type="protein sequence ID" value="KYG74031.1"/>
    <property type="molecule type" value="Genomic_DNA"/>
</dbReference>
<evidence type="ECO:0000313" key="4">
    <source>
        <dbReference type="Proteomes" id="UP000075606"/>
    </source>
</evidence>
<protein>
    <recommendedName>
        <fullName evidence="2">GRAM domain-containing protein</fullName>
    </recommendedName>
</protein>
<keyword evidence="4" id="KW-1185">Reference proteome</keyword>
<feature type="domain" description="GRAM" evidence="2">
    <location>
        <begin position="89"/>
        <end position="173"/>
    </location>
</feature>
<dbReference type="AlphaFoldDB" id="A0A150X5N4"/>
<dbReference type="InterPro" id="IPR011993">
    <property type="entry name" value="PH-like_dom_sf"/>
</dbReference>
<dbReference type="STRING" id="333140.AWW68_15330"/>
<reference evidence="3 4" key="1">
    <citation type="submission" date="2016-01" db="EMBL/GenBank/DDBJ databases">
        <title>Genome sequencing of Roseivirga spongicola UST030701-084.</title>
        <authorList>
            <person name="Selvaratnam C."/>
            <person name="Thevarajoo S."/>
            <person name="Goh K.M."/>
            <person name="Ee R."/>
            <person name="Chan K.-G."/>
            <person name="Chong C.S."/>
        </authorList>
    </citation>
    <scope>NUCLEOTIDE SEQUENCE [LARGE SCALE GENOMIC DNA]</scope>
    <source>
        <strain evidence="3 4">UST030701-084</strain>
    </source>
</reference>
<gene>
    <name evidence="3" type="ORF">AWW68_15330</name>
</gene>
<dbReference type="Pfam" id="PF02893">
    <property type="entry name" value="GRAM"/>
    <property type="match status" value="1"/>
</dbReference>
<feature type="transmembrane region" description="Helical" evidence="1">
    <location>
        <begin position="24"/>
        <end position="44"/>
    </location>
</feature>
<keyword evidence="1" id="KW-0812">Transmembrane</keyword>
<evidence type="ECO:0000313" key="3">
    <source>
        <dbReference type="EMBL" id="KYG74031.1"/>
    </source>
</evidence>
<dbReference type="OrthoDB" id="837929at2"/>